<dbReference type="SUPFAM" id="SSF56112">
    <property type="entry name" value="Protein kinase-like (PK-like)"/>
    <property type="match status" value="1"/>
</dbReference>
<dbReference type="InterPro" id="IPR051681">
    <property type="entry name" value="Ser/Thr_Kinases-Pseudokinases"/>
</dbReference>
<dbReference type="GO" id="GO:0005737">
    <property type="term" value="C:cytoplasm"/>
    <property type="evidence" value="ECO:0000318"/>
    <property type="project" value="GO_Central"/>
</dbReference>
<dbReference type="RefSeq" id="XP_001310441.1">
    <property type="nucleotide sequence ID" value="XM_001310440.1"/>
</dbReference>
<evidence type="ECO:0000259" key="4">
    <source>
        <dbReference type="PROSITE" id="PS50011"/>
    </source>
</evidence>
<dbReference type="VEuPathDB" id="TrichDB:TVAGG3_0646360"/>
<dbReference type="VEuPathDB" id="TrichDB:TVAG_429470"/>
<keyword evidence="5" id="KW-0418">Kinase</keyword>
<evidence type="ECO:0000313" key="6">
    <source>
        <dbReference type="Proteomes" id="UP000001542"/>
    </source>
</evidence>
<dbReference type="STRING" id="5722.A2FC54"/>
<dbReference type="GO" id="GO:0004672">
    <property type="term" value="F:protein kinase activity"/>
    <property type="evidence" value="ECO:0000318"/>
    <property type="project" value="GO_Central"/>
</dbReference>
<evidence type="ECO:0000313" key="5">
    <source>
        <dbReference type="EMBL" id="EAX97511.1"/>
    </source>
</evidence>
<keyword evidence="2 3" id="KW-0067">ATP-binding</keyword>
<gene>
    <name evidence="5" type="ORF">TVAG_429470</name>
</gene>
<keyword evidence="1 3" id="KW-0547">Nucleotide-binding</keyword>
<reference evidence="5" key="1">
    <citation type="submission" date="2006-10" db="EMBL/GenBank/DDBJ databases">
        <authorList>
            <person name="Amadeo P."/>
            <person name="Zhao Q."/>
            <person name="Wortman J."/>
            <person name="Fraser-Liggett C."/>
            <person name="Carlton J."/>
        </authorList>
    </citation>
    <scope>NUCLEOTIDE SEQUENCE</scope>
    <source>
        <strain evidence="5">G3</strain>
    </source>
</reference>
<dbReference type="SMART" id="SM00220">
    <property type="entry name" value="S_TKc"/>
    <property type="match status" value="1"/>
</dbReference>
<dbReference type="Gene3D" id="1.10.510.10">
    <property type="entry name" value="Transferase(Phosphotransferase) domain 1"/>
    <property type="match status" value="1"/>
</dbReference>
<dbReference type="InterPro" id="IPR000719">
    <property type="entry name" value="Prot_kinase_dom"/>
</dbReference>
<evidence type="ECO:0000256" key="3">
    <source>
        <dbReference type="PROSITE-ProRule" id="PRU10141"/>
    </source>
</evidence>
<keyword evidence="6" id="KW-1185">Reference proteome</keyword>
<dbReference type="AlphaFoldDB" id="A2FC54"/>
<dbReference type="InParanoid" id="A2FC54"/>
<dbReference type="GO" id="GO:0005524">
    <property type="term" value="F:ATP binding"/>
    <property type="evidence" value="ECO:0007669"/>
    <property type="project" value="UniProtKB-UniRule"/>
</dbReference>
<sequence length="912" mass="102981">MNSIDERISDILKLIDGLPIHTEKFSVLADCLHSFTLFKTYFENTDSNLNKTNISRFDFALGELQAILLMIGPEVWIDYICHTSIDHAINVLKAKMSEMKEYTNIMFNINTGIFDIPQYKLNYADFLDLKKLLKIIKNIPPDKFGDSDPNNIKQNINKALEAYKSPKCFTFQQIQSFRKFYVDTEDLEILKKIGSGTFSTIFQGRRKSTNEEVAIKFFTSAHSRTEHFNQLICEANAYSRLNHKNIVKFHGVTKEPPFMLITEFMDGGSLFRGLQTPGALDAPEMLDHIALSIANGLVYLHKLGSIHGDIKSLNILLSKSGGVKLCDFGSSRVFHDPNADIGPIGTISWSAPEMLRTEGERMISPAADVYSYGVVLLEMATRRPPESNNRKVVPPDTPPKLRSLIEKCLSADPFMRPTMSEIVQMFEQKLISFAKSAEIKVSTNALNFLIENATKDSYDLLGDICAEIPTTREFVLAKIAQKNVSNAVKGSLIRALRAICRTKELCEQAIKLGVIELCLGFLDKDELQVRSLFLLLSVVRLAEYSFSESELNILHEYPDSLLVTICLLYGTKLDENEIGKYLDLILSCPDQILPSILCGLRRYFKTNTEPINEQLFYKIATSLFTVLQSNEETSATQAILIFSDVLPLISFDLVMSPQHMILIGKWIFVKNTAIHISAVNLLSLVVYSPNVKIIANGVYEFMVILLHSLPLSCVKDQLSNSVLKLLSQQDIGQWFVEKQLNNFMLGDIPLELKPVMIKMLACVAWTKHDNLISPGAQKTIRDVIALNNDDLYRLVCRFIIASGKAVEYLNLLGSGRFVDEVERTDNVDVVMDTIKLFKVTHNGCTKLEFKRLATASTKFIENESVKLHILWLYVLSFRITKDTNFIKDVKSLIIENKDLLDCNDIIDMLNAN</sequence>
<dbReference type="PANTHER" id="PTHR44329">
    <property type="entry name" value="SERINE/THREONINE-PROTEIN KINASE TNNI3K-RELATED"/>
    <property type="match status" value="1"/>
</dbReference>
<reference evidence="5" key="2">
    <citation type="journal article" date="2007" name="Science">
        <title>Draft genome sequence of the sexually transmitted pathogen Trichomonas vaginalis.</title>
        <authorList>
            <person name="Carlton J.M."/>
            <person name="Hirt R.P."/>
            <person name="Silva J.C."/>
            <person name="Delcher A.L."/>
            <person name="Schatz M."/>
            <person name="Zhao Q."/>
            <person name="Wortman J.R."/>
            <person name="Bidwell S.L."/>
            <person name="Alsmark U.C.M."/>
            <person name="Besteiro S."/>
            <person name="Sicheritz-Ponten T."/>
            <person name="Noel C.J."/>
            <person name="Dacks J.B."/>
            <person name="Foster P.G."/>
            <person name="Simillion C."/>
            <person name="Van de Peer Y."/>
            <person name="Miranda-Saavedra D."/>
            <person name="Barton G.J."/>
            <person name="Westrop G.D."/>
            <person name="Mueller S."/>
            <person name="Dessi D."/>
            <person name="Fiori P.L."/>
            <person name="Ren Q."/>
            <person name="Paulsen I."/>
            <person name="Zhang H."/>
            <person name="Bastida-Corcuera F.D."/>
            <person name="Simoes-Barbosa A."/>
            <person name="Brown M.T."/>
            <person name="Hayes R.D."/>
            <person name="Mukherjee M."/>
            <person name="Okumura C.Y."/>
            <person name="Schneider R."/>
            <person name="Smith A.J."/>
            <person name="Vanacova S."/>
            <person name="Villalvazo M."/>
            <person name="Haas B.J."/>
            <person name="Pertea M."/>
            <person name="Feldblyum T.V."/>
            <person name="Utterback T.R."/>
            <person name="Shu C.L."/>
            <person name="Osoegawa K."/>
            <person name="de Jong P.J."/>
            <person name="Hrdy I."/>
            <person name="Horvathova L."/>
            <person name="Zubacova Z."/>
            <person name="Dolezal P."/>
            <person name="Malik S.B."/>
            <person name="Logsdon J.M. Jr."/>
            <person name="Henze K."/>
            <person name="Gupta A."/>
            <person name="Wang C.C."/>
            <person name="Dunne R.L."/>
            <person name="Upcroft J.A."/>
            <person name="Upcroft P."/>
            <person name="White O."/>
            <person name="Salzberg S.L."/>
            <person name="Tang P."/>
            <person name="Chiu C.-H."/>
            <person name="Lee Y.-S."/>
            <person name="Embley T.M."/>
            <person name="Coombs G.H."/>
            <person name="Mottram J.C."/>
            <person name="Tachezy J."/>
            <person name="Fraser-Liggett C.M."/>
            <person name="Johnson P.J."/>
        </authorList>
    </citation>
    <scope>NUCLEOTIDE SEQUENCE [LARGE SCALE GENOMIC DNA]</scope>
    <source>
        <strain evidence="5">G3</strain>
    </source>
</reference>
<dbReference type="PROSITE" id="PS50011">
    <property type="entry name" value="PROTEIN_KINASE_DOM"/>
    <property type="match status" value="1"/>
</dbReference>
<keyword evidence="5" id="KW-0808">Transferase</keyword>
<dbReference type="Proteomes" id="UP000001542">
    <property type="component" value="Unassembled WGS sequence"/>
</dbReference>
<dbReference type="InterPro" id="IPR011009">
    <property type="entry name" value="Kinase-like_dom_sf"/>
</dbReference>
<evidence type="ECO:0000256" key="1">
    <source>
        <dbReference type="ARBA" id="ARBA00022741"/>
    </source>
</evidence>
<accession>A2FC54</accession>
<feature type="domain" description="Protein kinase" evidence="4">
    <location>
        <begin position="187"/>
        <end position="431"/>
    </location>
</feature>
<dbReference type="SMR" id="A2FC54"/>
<dbReference type="EMBL" id="DS113712">
    <property type="protein sequence ID" value="EAX97511.1"/>
    <property type="molecule type" value="Genomic_DNA"/>
</dbReference>
<dbReference type="OrthoDB" id="4062651at2759"/>
<dbReference type="PANTHER" id="PTHR44329:SF298">
    <property type="entry name" value="MIXED LINEAGE KINASE DOMAIN-LIKE PROTEIN"/>
    <property type="match status" value="1"/>
</dbReference>
<proteinExistence type="predicted"/>
<dbReference type="GO" id="GO:0007165">
    <property type="term" value="P:signal transduction"/>
    <property type="evidence" value="ECO:0000318"/>
    <property type="project" value="GO_Central"/>
</dbReference>
<organism evidence="5 6">
    <name type="scientific">Trichomonas vaginalis (strain ATCC PRA-98 / G3)</name>
    <dbReference type="NCBI Taxonomy" id="412133"/>
    <lineage>
        <taxon>Eukaryota</taxon>
        <taxon>Metamonada</taxon>
        <taxon>Parabasalia</taxon>
        <taxon>Trichomonadida</taxon>
        <taxon>Trichomonadidae</taxon>
        <taxon>Trichomonas</taxon>
    </lineage>
</organism>
<dbReference type="eggNOG" id="KOG0192">
    <property type="taxonomic scope" value="Eukaryota"/>
</dbReference>
<evidence type="ECO:0000256" key="2">
    <source>
        <dbReference type="ARBA" id="ARBA00022840"/>
    </source>
</evidence>
<dbReference type="Pfam" id="PF00069">
    <property type="entry name" value="Pkinase"/>
    <property type="match status" value="1"/>
</dbReference>
<feature type="binding site" evidence="3">
    <location>
        <position position="216"/>
    </location>
    <ligand>
        <name>ATP</name>
        <dbReference type="ChEBI" id="CHEBI:30616"/>
    </ligand>
</feature>
<protein>
    <submittedName>
        <fullName evidence="5">TKL family protein kinase</fullName>
    </submittedName>
</protein>
<name>A2FC54_TRIV3</name>
<dbReference type="KEGG" id="tva:4755298"/>
<dbReference type="PROSITE" id="PS00107">
    <property type="entry name" value="PROTEIN_KINASE_ATP"/>
    <property type="match status" value="1"/>
</dbReference>
<dbReference type="InterPro" id="IPR017441">
    <property type="entry name" value="Protein_kinase_ATP_BS"/>
</dbReference>